<dbReference type="EMBL" id="ACPB03019912">
    <property type="status" value="NOT_ANNOTATED_CDS"/>
    <property type="molecule type" value="Genomic_DNA"/>
</dbReference>
<dbReference type="VEuPathDB" id="VectorBase:RPRC007401"/>
<dbReference type="HOGENOM" id="CLU_1279066_0_0_1"/>
<proteinExistence type="predicted"/>
<dbReference type="PANTHER" id="PTHR23313:SF0">
    <property type="entry name" value="TESTIS-EXPRESSED PROTEIN 9"/>
    <property type="match status" value="1"/>
</dbReference>
<protein>
    <submittedName>
        <fullName evidence="1">Uncharacterized protein</fullName>
    </submittedName>
</protein>
<keyword evidence="2" id="KW-1185">Reference proteome</keyword>
<reference evidence="1" key="1">
    <citation type="submission" date="2015-05" db="UniProtKB">
        <authorList>
            <consortium name="EnsemblMetazoa"/>
        </authorList>
    </citation>
    <scope>IDENTIFICATION</scope>
</reference>
<organism evidence="1 2">
    <name type="scientific">Rhodnius prolixus</name>
    <name type="common">Triatomid bug</name>
    <dbReference type="NCBI Taxonomy" id="13249"/>
    <lineage>
        <taxon>Eukaryota</taxon>
        <taxon>Metazoa</taxon>
        <taxon>Ecdysozoa</taxon>
        <taxon>Arthropoda</taxon>
        <taxon>Hexapoda</taxon>
        <taxon>Insecta</taxon>
        <taxon>Pterygota</taxon>
        <taxon>Neoptera</taxon>
        <taxon>Paraneoptera</taxon>
        <taxon>Hemiptera</taxon>
        <taxon>Heteroptera</taxon>
        <taxon>Panheteroptera</taxon>
        <taxon>Cimicomorpha</taxon>
        <taxon>Reduviidae</taxon>
        <taxon>Triatominae</taxon>
        <taxon>Rhodnius</taxon>
    </lineage>
</organism>
<dbReference type="AlphaFoldDB" id="T1HTN1"/>
<accession>T1HTN1</accession>
<sequence length="216" mass="24994">MVKIDTELLEQEEAYHKLNAELELKTRQLMKDVEAVMNKRSNPKLWAQEDLYKEDNNYDFYSPISEISSDPLEYSCYRSQCRPSNGYPTAKKSIRKNNPLHSSSSNIYKNSLENDDIVPASAKGLSSESLVRFLKAKVKIAQEELANAKREYTLRTDEWRKLQIELKSYDEEKLKLTGDLASARDKIKKQELTIATLTERLSLRDSENNLLKNVLI</sequence>
<dbReference type="EnsemblMetazoa" id="RPRC007401-RA">
    <property type="protein sequence ID" value="RPRC007401-PA"/>
    <property type="gene ID" value="RPRC007401"/>
</dbReference>
<dbReference type="PANTHER" id="PTHR23313">
    <property type="entry name" value="TSEC1-RELATED"/>
    <property type="match status" value="1"/>
</dbReference>
<name>T1HTN1_RHOPR</name>
<dbReference type="InParanoid" id="T1HTN1"/>
<dbReference type="Proteomes" id="UP000015103">
    <property type="component" value="Unassembled WGS sequence"/>
</dbReference>
<evidence type="ECO:0000313" key="1">
    <source>
        <dbReference type="EnsemblMetazoa" id="RPRC007401-PA"/>
    </source>
</evidence>
<evidence type="ECO:0000313" key="2">
    <source>
        <dbReference type="Proteomes" id="UP000015103"/>
    </source>
</evidence>
<dbReference type="STRING" id="13249.T1HTN1"/>